<dbReference type="OrthoDB" id="6597368at2759"/>
<dbReference type="KEGG" id="dqu:106750529"/>
<dbReference type="GO" id="GO:0005886">
    <property type="term" value="C:plasma membrane"/>
    <property type="evidence" value="ECO:0007669"/>
    <property type="project" value="UniProtKB-SubCell"/>
</dbReference>
<sequence>MDKPSEMHVLEFTLSVLTVAGGWRPQSWTSLIKHIMYNAYTILLNVAVFIFTTTQFMHLIFNAANADEITESMYVVLVGMIGNFKIITISINYKNFAIILGNLSEKPFKPMEQIETMIQIKFEKMINFLNIACDCFFSGLLLNISCQIEILEYRLSKIANDHAKLRECVFHHYRIFEFAEMLNDKLVIVIGSQFIGSCLVVCCLLFRLTVATSNFTYIETIMCIVCALMAIFFYCWFGNEVRLRSMELSENIYKMEWPHYNNNVKKCLLIIMNRATSLPIKFTSARIIPLNLDSFLMSLQLSDNIYNMEWTMLNDSVKKGLLLIMNRSTIPIEFTGTHMPMNLESFVAVRTTILLSSGVIN</sequence>
<dbReference type="Pfam" id="PF02949">
    <property type="entry name" value="7tm_6"/>
    <property type="match status" value="1"/>
</dbReference>
<evidence type="ECO:0000256" key="3">
    <source>
        <dbReference type="ARBA" id="ARBA00022606"/>
    </source>
</evidence>
<evidence type="ECO:0000256" key="4">
    <source>
        <dbReference type="ARBA" id="ARBA00022692"/>
    </source>
</evidence>
<dbReference type="GO" id="GO:0005549">
    <property type="term" value="F:odorant binding"/>
    <property type="evidence" value="ECO:0007669"/>
    <property type="project" value="InterPro"/>
</dbReference>
<evidence type="ECO:0000256" key="7">
    <source>
        <dbReference type="ARBA" id="ARBA00023136"/>
    </source>
</evidence>
<keyword evidence="7 10" id="KW-0472">Membrane</keyword>
<feature type="transmembrane region" description="Helical" evidence="10">
    <location>
        <begin position="35"/>
        <end position="61"/>
    </location>
</feature>
<evidence type="ECO:0000256" key="10">
    <source>
        <dbReference type="RuleBase" id="RU351113"/>
    </source>
</evidence>
<name>A0A6P3Y7T4_DINQU</name>
<dbReference type="AlphaFoldDB" id="A0A6P3Y7T4"/>
<dbReference type="PANTHER" id="PTHR21137">
    <property type="entry name" value="ODORANT RECEPTOR"/>
    <property type="match status" value="1"/>
</dbReference>
<organism evidence="11 12">
    <name type="scientific">Dinoponera quadriceps</name>
    <name type="common">South American ant</name>
    <dbReference type="NCBI Taxonomy" id="609295"/>
    <lineage>
        <taxon>Eukaryota</taxon>
        <taxon>Metazoa</taxon>
        <taxon>Ecdysozoa</taxon>
        <taxon>Arthropoda</taxon>
        <taxon>Hexapoda</taxon>
        <taxon>Insecta</taxon>
        <taxon>Pterygota</taxon>
        <taxon>Neoptera</taxon>
        <taxon>Endopterygota</taxon>
        <taxon>Hymenoptera</taxon>
        <taxon>Apocrita</taxon>
        <taxon>Aculeata</taxon>
        <taxon>Formicoidea</taxon>
        <taxon>Formicidae</taxon>
        <taxon>Ponerinae</taxon>
        <taxon>Ponerini</taxon>
        <taxon>Dinoponera</taxon>
    </lineage>
</organism>
<dbReference type="RefSeq" id="XP_014486423.1">
    <property type="nucleotide sequence ID" value="XM_014630937.1"/>
</dbReference>
<dbReference type="GO" id="GO:0004984">
    <property type="term" value="F:olfactory receptor activity"/>
    <property type="evidence" value="ECO:0007669"/>
    <property type="project" value="InterPro"/>
</dbReference>
<dbReference type="GO" id="GO:0007165">
    <property type="term" value="P:signal transduction"/>
    <property type="evidence" value="ECO:0007669"/>
    <property type="project" value="UniProtKB-KW"/>
</dbReference>
<keyword evidence="4 10" id="KW-0812">Transmembrane</keyword>
<gene>
    <name evidence="12" type="primary">LOC106750529</name>
</gene>
<keyword evidence="6 10" id="KW-1133">Transmembrane helix</keyword>
<dbReference type="Proteomes" id="UP000515204">
    <property type="component" value="Unplaced"/>
</dbReference>
<keyword evidence="5 10" id="KW-0552">Olfaction</keyword>
<keyword evidence="11" id="KW-1185">Reference proteome</keyword>
<feature type="transmembrane region" description="Helical" evidence="10">
    <location>
        <begin position="186"/>
        <end position="209"/>
    </location>
</feature>
<keyword evidence="3 10" id="KW-0716">Sensory transduction</keyword>
<evidence type="ECO:0000256" key="9">
    <source>
        <dbReference type="ARBA" id="ARBA00023224"/>
    </source>
</evidence>
<comment type="subcellular location">
    <subcellularLocation>
        <location evidence="1 10">Cell membrane</location>
        <topology evidence="1 10">Multi-pass membrane protein</topology>
    </subcellularLocation>
</comment>
<dbReference type="GeneID" id="106750529"/>
<reference evidence="12" key="1">
    <citation type="submission" date="2025-08" db="UniProtKB">
        <authorList>
            <consortium name="RefSeq"/>
        </authorList>
    </citation>
    <scope>IDENTIFICATION</scope>
</reference>
<keyword evidence="8 10" id="KW-0675">Receptor</keyword>
<evidence type="ECO:0000256" key="2">
    <source>
        <dbReference type="ARBA" id="ARBA00022475"/>
    </source>
</evidence>
<feature type="transmembrane region" description="Helical" evidence="10">
    <location>
        <begin position="215"/>
        <end position="237"/>
    </location>
</feature>
<comment type="caution">
    <text evidence="10">Lacks conserved residue(s) required for the propagation of feature annotation.</text>
</comment>
<comment type="similarity">
    <text evidence="10">Belongs to the insect chemoreceptor superfamily. Heteromeric odorant receptor channel (TC 1.A.69) family.</text>
</comment>
<accession>A0A6P3Y7T4</accession>
<proteinExistence type="inferred from homology"/>
<dbReference type="PANTHER" id="PTHR21137:SF35">
    <property type="entry name" value="ODORANT RECEPTOR 19A-RELATED"/>
    <property type="match status" value="1"/>
</dbReference>
<dbReference type="InterPro" id="IPR004117">
    <property type="entry name" value="7tm6_olfct_rcpt"/>
</dbReference>
<evidence type="ECO:0000256" key="6">
    <source>
        <dbReference type="ARBA" id="ARBA00022989"/>
    </source>
</evidence>
<evidence type="ECO:0000256" key="8">
    <source>
        <dbReference type="ARBA" id="ARBA00023170"/>
    </source>
</evidence>
<evidence type="ECO:0000256" key="1">
    <source>
        <dbReference type="ARBA" id="ARBA00004651"/>
    </source>
</evidence>
<keyword evidence="2" id="KW-1003">Cell membrane</keyword>
<evidence type="ECO:0000313" key="11">
    <source>
        <dbReference type="Proteomes" id="UP000515204"/>
    </source>
</evidence>
<protein>
    <recommendedName>
        <fullName evidence="10">Odorant receptor</fullName>
    </recommendedName>
</protein>
<keyword evidence="9 10" id="KW-0807">Transducer</keyword>
<evidence type="ECO:0000313" key="12">
    <source>
        <dbReference type="RefSeq" id="XP_014486423.1"/>
    </source>
</evidence>
<feature type="transmembrane region" description="Helical" evidence="10">
    <location>
        <begin position="73"/>
        <end position="93"/>
    </location>
</feature>
<evidence type="ECO:0000256" key="5">
    <source>
        <dbReference type="ARBA" id="ARBA00022725"/>
    </source>
</evidence>